<dbReference type="InterPro" id="IPR029787">
    <property type="entry name" value="Nucleotide_cyclase"/>
</dbReference>
<dbReference type="NCBIfam" id="TIGR00254">
    <property type="entry name" value="GGDEF"/>
    <property type="match status" value="1"/>
</dbReference>
<feature type="transmembrane region" description="Helical" evidence="3">
    <location>
        <begin position="215"/>
        <end position="237"/>
    </location>
</feature>
<evidence type="ECO:0000259" key="5">
    <source>
        <dbReference type="PROSITE" id="PS50887"/>
    </source>
</evidence>
<evidence type="ECO:0000256" key="1">
    <source>
        <dbReference type="ARBA" id="ARBA00012528"/>
    </source>
</evidence>
<dbReference type="InterPro" id="IPR043128">
    <property type="entry name" value="Rev_trsase/Diguanyl_cyclase"/>
</dbReference>
<dbReference type="PROSITE" id="PS50887">
    <property type="entry name" value="GGDEF"/>
    <property type="match status" value="1"/>
</dbReference>
<comment type="catalytic activity">
    <reaction evidence="2">
        <text>2 GTP = 3',3'-c-di-GMP + 2 diphosphate</text>
        <dbReference type="Rhea" id="RHEA:24898"/>
        <dbReference type="ChEBI" id="CHEBI:33019"/>
        <dbReference type="ChEBI" id="CHEBI:37565"/>
        <dbReference type="ChEBI" id="CHEBI:58805"/>
        <dbReference type="EC" id="2.7.7.65"/>
    </reaction>
</comment>
<dbReference type="CDD" id="cd01949">
    <property type="entry name" value="GGDEF"/>
    <property type="match status" value="1"/>
</dbReference>
<keyword evidence="3" id="KW-0812">Transmembrane</keyword>
<evidence type="ECO:0000313" key="7">
    <source>
        <dbReference type="Proteomes" id="UP000275232"/>
    </source>
</evidence>
<dbReference type="PANTHER" id="PTHR45138">
    <property type="entry name" value="REGULATORY COMPONENTS OF SENSORY TRANSDUCTION SYSTEM"/>
    <property type="match status" value="1"/>
</dbReference>
<feature type="transmembrane region" description="Helical" evidence="3">
    <location>
        <begin position="379"/>
        <end position="396"/>
    </location>
</feature>
<organism evidence="6 7">
    <name type="scientific">Aurantiacibacter spongiae</name>
    <dbReference type="NCBI Taxonomy" id="2488860"/>
    <lineage>
        <taxon>Bacteria</taxon>
        <taxon>Pseudomonadati</taxon>
        <taxon>Pseudomonadota</taxon>
        <taxon>Alphaproteobacteria</taxon>
        <taxon>Sphingomonadales</taxon>
        <taxon>Erythrobacteraceae</taxon>
        <taxon>Aurantiacibacter</taxon>
    </lineage>
</organism>
<feature type="domain" description="GGDEF" evidence="5">
    <location>
        <begin position="440"/>
        <end position="572"/>
    </location>
</feature>
<accession>A0A3N5DIU7</accession>
<dbReference type="Gene3D" id="3.30.70.270">
    <property type="match status" value="1"/>
</dbReference>
<evidence type="ECO:0000256" key="3">
    <source>
        <dbReference type="SAM" id="Phobius"/>
    </source>
</evidence>
<keyword evidence="4" id="KW-0732">Signal</keyword>
<name>A0A3N5DIU7_9SPHN</name>
<keyword evidence="3" id="KW-0472">Membrane</keyword>
<dbReference type="GO" id="GO:0043709">
    <property type="term" value="P:cell adhesion involved in single-species biofilm formation"/>
    <property type="evidence" value="ECO:0007669"/>
    <property type="project" value="TreeGrafter"/>
</dbReference>
<protein>
    <recommendedName>
        <fullName evidence="1">diguanylate cyclase</fullName>
        <ecNumber evidence="1">2.7.7.65</ecNumber>
    </recommendedName>
</protein>
<evidence type="ECO:0000256" key="2">
    <source>
        <dbReference type="ARBA" id="ARBA00034247"/>
    </source>
</evidence>
<dbReference type="InterPro" id="IPR011623">
    <property type="entry name" value="7TMR_DISM_rcpt_extracell_dom1"/>
</dbReference>
<dbReference type="Proteomes" id="UP000275232">
    <property type="component" value="Unassembled WGS sequence"/>
</dbReference>
<sequence>MGTDRVFPATRLAGRRTASWAAVFAALAALFLAVAAQASPAGEAFAPGSTCFASTGPAVGYARIADTPDAWNCEALERTAGDARAFVRIDLGTNRTNVDYVKLRRQRFSELRVIAVGQDGSLAQNRIDPDGLITGRHLWDAYAPIPRTNAPPRTIIVEMDDPSAASRLGSAQVVAGEPFTRIAGIDHVLAALLCGLLIAPVFFDLAFARTLRAPFPLYHAAFCVLALIQTATASGLVDLLTSLPMAVQHALVILSFDLMMAVTALFTLAFVERGVIEPWQRRMLAGMAPLAAGLGLLAVFGFPVFGPNVGYVYYGGYLLYLAGIIVVLATGLRRGSRALGFLIISYAPLLLIGASRVFVSLFDSMNVPTESVWPQNLALGFQVVVTAFAVADRFMILKRERDTARTEARALEDLSERDWLTGLLNRRGIEKRFADLRTQGYTTLAIIDLDHFKLVNDRYGHAVGDEVLQLVADVLRADDVDTLAFRMGGEEFLLMLGGPNAAKIAEMRRRAISESVAAAGIAAHTVTASMGLVEAPLDALPDAGFEALYHHADRLLYEAKATGRNRTMSEKLSAFRPRRGDRRRAA</sequence>
<dbReference type="GO" id="GO:0052621">
    <property type="term" value="F:diguanylate cyclase activity"/>
    <property type="evidence" value="ECO:0007669"/>
    <property type="project" value="UniProtKB-EC"/>
</dbReference>
<dbReference type="SUPFAM" id="SSF55073">
    <property type="entry name" value="Nucleotide cyclase"/>
    <property type="match status" value="1"/>
</dbReference>
<feature type="transmembrane region" description="Helical" evidence="3">
    <location>
        <begin position="249"/>
        <end position="271"/>
    </location>
</feature>
<keyword evidence="7" id="KW-1185">Reference proteome</keyword>
<dbReference type="EC" id="2.7.7.65" evidence="1"/>
<feature type="transmembrane region" description="Helical" evidence="3">
    <location>
        <begin position="339"/>
        <end position="359"/>
    </location>
</feature>
<feature type="transmembrane region" description="Helical" evidence="3">
    <location>
        <begin position="283"/>
        <end position="305"/>
    </location>
</feature>
<proteinExistence type="predicted"/>
<feature type="chain" id="PRO_5018020453" description="diguanylate cyclase" evidence="4">
    <location>
        <begin position="39"/>
        <end position="586"/>
    </location>
</feature>
<reference evidence="6 7" key="1">
    <citation type="submission" date="2018-11" db="EMBL/GenBank/DDBJ databases">
        <title>Erythrobacter spongiae sp. nov., isolated from a marine sponge.</title>
        <authorList>
            <person name="Zhuang L."/>
            <person name="Luo L."/>
        </authorList>
    </citation>
    <scope>NUCLEOTIDE SEQUENCE [LARGE SCALE GENOMIC DNA]</scope>
    <source>
        <strain evidence="6 7">HN-E23</strain>
    </source>
</reference>
<dbReference type="AlphaFoldDB" id="A0A3N5DIU7"/>
<dbReference type="Pfam" id="PF07695">
    <property type="entry name" value="7TMR-DISM_7TM"/>
    <property type="match status" value="1"/>
</dbReference>
<dbReference type="EMBL" id="RPFZ01000001">
    <property type="protein sequence ID" value="RPF71582.1"/>
    <property type="molecule type" value="Genomic_DNA"/>
</dbReference>
<gene>
    <name evidence="6" type="ORF">EG799_08080</name>
</gene>
<dbReference type="InterPro" id="IPR000160">
    <property type="entry name" value="GGDEF_dom"/>
</dbReference>
<dbReference type="GO" id="GO:0005886">
    <property type="term" value="C:plasma membrane"/>
    <property type="evidence" value="ECO:0007669"/>
    <property type="project" value="TreeGrafter"/>
</dbReference>
<evidence type="ECO:0000256" key="4">
    <source>
        <dbReference type="SAM" id="SignalP"/>
    </source>
</evidence>
<dbReference type="RefSeq" id="WP_123880179.1">
    <property type="nucleotide sequence ID" value="NZ_RPFZ01000001.1"/>
</dbReference>
<dbReference type="Pfam" id="PF00990">
    <property type="entry name" value="GGDEF"/>
    <property type="match status" value="1"/>
</dbReference>
<dbReference type="SMART" id="SM00267">
    <property type="entry name" value="GGDEF"/>
    <property type="match status" value="1"/>
</dbReference>
<feature type="transmembrane region" description="Helical" evidence="3">
    <location>
        <begin position="188"/>
        <end position="208"/>
    </location>
</feature>
<dbReference type="GO" id="GO:1902201">
    <property type="term" value="P:negative regulation of bacterial-type flagellum-dependent cell motility"/>
    <property type="evidence" value="ECO:0007669"/>
    <property type="project" value="TreeGrafter"/>
</dbReference>
<feature type="signal peptide" evidence="4">
    <location>
        <begin position="1"/>
        <end position="38"/>
    </location>
</feature>
<dbReference type="PANTHER" id="PTHR45138:SF9">
    <property type="entry name" value="DIGUANYLATE CYCLASE DGCM-RELATED"/>
    <property type="match status" value="1"/>
</dbReference>
<dbReference type="InterPro" id="IPR050469">
    <property type="entry name" value="Diguanylate_Cyclase"/>
</dbReference>
<evidence type="ECO:0000313" key="6">
    <source>
        <dbReference type="EMBL" id="RPF71582.1"/>
    </source>
</evidence>
<feature type="transmembrane region" description="Helical" evidence="3">
    <location>
        <begin position="311"/>
        <end position="332"/>
    </location>
</feature>
<comment type="caution">
    <text evidence="6">The sequence shown here is derived from an EMBL/GenBank/DDBJ whole genome shotgun (WGS) entry which is preliminary data.</text>
</comment>
<dbReference type="OrthoDB" id="9759607at2"/>
<keyword evidence="3" id="KW-1133">Transmembrane helix</keyword>